<proteinExistence type="predicted"/>
<evidence type="ECO:0000313" key="2">
    <source>
        <dbReference type="Proteomes" id="UP001258181"/>
    </source>
</evidence>
<dbReference type="InterPro" id="IPR036638">
    <property type="entry name" value="HLH_DNA-bd_sf"/>
</dbReference>
<dbReference type="Proteomes" id="UP001258181">
    <property type="component" value="Unassembled WGS sequence"/>
</dbReference>
<gene>
    <name evidence="1" type="ORF">J2X07_003673</name>
</gene>
<evidence type="ECO:0000313" key="1">
    <source>
        <dbReference type="EMBL" id="MDR7074676.1"/>
    </source>
</evidence>
<organism evidence="1 2">
    <name type="scientific">Fictibacillus barbaricus</name>
    <dbReference type="NCBI Taxonomy" id="182136"/>
    <lineage>
        <taxon>Bacteria</taxon>
        <taxon>Bacillati</taxon>
        <taxon>Bacillota</taxon>
        <taxon>Bacilli</taxon>
        <taxon>Bacillales</taxon>
        <taxon>Fictibacillaceae</taxon>
        <taxon>Fictibacillus</taxon>
    </lineage>
</organism>
<keyword evidence="2" id="KW-1185">Reference proteome</keyword>
<dbReference type="InterPro" id="IPR018540">
    <property type="entry name" value="Spo0E-like"/>
</dbReference>
<accession>A0ABU1U5M7</accession>
<dbReference type="SUPFAM" id="SSF140500">
    <property type="entry name" value="BAS1536-like"/>
    <property type="match status" value="1"/>
</dbReference>
<sequence length="61" mass="7210">MITCEQLLQEIARVKNELLQQTYTIECLTDPVLLKKSQELDDLISLYQAKQQPYYYLEEGN</sequence>
<name>A0ABU1U5M7_9BACL</name>
<evidence type="ECO:0008006" key="3">
    <source>
        <dbReference type="Google" id="ProtNLM"/>
    </source>
</evidence>
<reference evidence="1 2" key="1">
    <citation type="submission" date="2023-07" db="EMBL/GenBank/DDBJ databases">
        <title>Sorghum-associated microbial communities from plants grown in Nebraska, USA.</title>
        <authorList>
            <person name="Schachtman D."/>
        </authorList>
    </citation>
    <scope>NUCLEOTIDE SEQUENCE [LARGE SCALE GENOMIC DNA]</scope>
    <source>
        <strain evidence="1 2">BE211</strain>
    </source>
</reference>
<dbReference type="RefSeq" id="WP_396194601.1">
    <property type="nucleotide sequence ID" value="NZ_JAVDWA010000010.1"/>
</dbReference>
<dbReference type="Pfam" id="PF09388">
    <property type="entry name" value="SpoOE-like"/>
    <property type="match status" value="1"/>
</dbReference>
<dbReference type="InterPro" id="IPR037208">
    <property type="entry name" value="Spo0E-like_sf"/>
</dbReference>
<protein>
    <recommendedName>
        <fullName evidence="3">Spo0E like sporulation regulatory protein</fullName>
    </recommendedName>
</protein>
<dbReference type="Gene3D" id="4.10.280.10">
    <property type="entry name" value="Helix-loop-helix DNA-binding domain"/>
    <property type="match status" value="1"/>
</dbReference>
<dbReference type="EMBL" id="JAVDWA010000010">
    <property type="protein sequence ID" value="MDR7074676.1"/>
    <property type="molecule type" value="Genomic_DNA"/>
</dbReference>
<comment type="caution">
    <text evidence="1">The sequence shown here is derived from an EMBL/GenBank/DDBJ whole genome shotgun (WGS) entry which is preliminary data.</text>
</comment>